<keyword evidence="3" id="KW-1185">Reference proteome</keyword>
<evidence type="ECO:0000313" key="2">
    <source>
        <dbReference type="EMBL" id="UYP46196.1"/>
    </source>
</evidence>
<proteinExistence type="predicted"/>
<evidence type="ECO:0008006" key="4">
    <source>
        <dbReference type="Google" id="ProtNLM"/>
    </source>
</evidence>
<dbReference type="EMBL" id="CP104013">
    <property type="protein sequence ID" value="UYP46196.1"/>
    <property type="molecule type" value="Genomic_DNA"/>
</dbReference>
<dbReference type="Proteomes" id="UP001208689">
    <property type="component" value="Chromosome"/>
</dbReference>
<organism evidence="2 3">
    <name type="scientific">Candidatus Lokiarchaeum ossiferum</name>
    <dbReference type="NCBI Taxonomy" id="2951803"/>
    <lineage>
        <taxon>Archaea</taxon>
        <taxon>Promethearchaeati</taxon>
        <taxon>Promethearchaeota</taxon>
        <taxon>Promethearchaeia</taxon>
        <taxon>Promethearchaeales</taxon>
        <taxon>Promethearchaeaceae</taxon>
        <taxon>Candidatus Lokiarchaeum</taxon>
    </lineage>
</organism>
<reference evidence="2" key="1">
    <citation type="submission" date="2022-09" db="EMBL/GenBank/DDBJ databases">
        <title>Actin cytoskeleton and complex cell architecture in an #Asgard archaeon.</title>
        <authorList>
            <person name="Ponce Toledo R.I."/>
            <person name="Schleper C."/>
            <person name="Rodrigues Oliveira T."/>
            <person name="Wollweber F."/>
            <person name="Xu J."/>
            <person name="Rittmann S."/>
            <person name="Klingl A."/>
            <person name="Pilhofer M."/>
        </authorList>
    </citation>
    <scope>NUCLEOTIDE SEQUENCE</scope>
    <source>
        <strain evidence="2">B-35</strain>
    </source>
</reference>
<evidence type="ECO:0000313" key="3">
    <source>
        <dbReference type="Proteomes" id="UP001208689"/>
    </source>
</evidence>
<feature type="transmembrane region" description="Helical" evidence="1">
    <location>
        <begin position="58"/>
        <end position="81"/>
    </location>
</feature>
<accession>A0ABY6HRR3</accession>
<sequence length="145" mass="16804">MSDPKCKFHPDRIAVETCENCHSLVCVECKRKKEISTRYSEMLCAPCFYDSFIAPRPLVWKIFGIIFILVSLVFFFLGISFIEMGGIFLSIGGLVFIFIGYYMFFYRPPIESQKAKVQKAQWVEKIEDKEILSKIEYGENSNVVL</sequence>
<keyword evidence="1" id="KW-0472">Membrane</keyword>
<evidence type="ECO:0000256" key="1">
    <source>
        <dbReference type="SAM" id="Phobius"/>
    </source>
</evidence>
<keyword evidence="1" id="KW-1133">Transmembrane helix</keyword>
<gene>
    <name evidence="2" type="ORF">NEF87_002481</name>
</gene>
<feature type="transmembrane region" description="Helical" evidence="1">
    <location>
        <begin position="87"/>
        <end position="106"/>
    </location>
</feature>
<protein>
    <recommendedName>
        <fullName evidence="4">B box-type domain-containing protein</fullName>
    </recommendedName>
</protein>
<keyword evidence="1" id="KW-0812">Transmembrane</keyword>
<name>A0ABY6HRR3_9ARCH</name>